<protein>
    <submittedName>
        <fullName evidence="2">Uncharacterized protein</fullName>
    </submittedName>
</protein>
<evidence type="ECO:0000256" key="1">
    <source>
        <dbReference type="SAM" id="MobiDB-lite"/>
    </source>
</evidence>
<gene>
    <name evidence="2" type="ORF">BAE44_0001380</name>
</gene>
<proteinExistence type="predicted"/>
<reference evidence="2 3" key="1">
    <citation type="submission" date="2016-09" db="EMBL/GenBank/DDBJ databases">
        <title>The draft genome of Dichanthelium oligosanthes: A C3 panicoid grass species.</title>
        <authorList>
            <person name="Studer A.J."/>
            <person name="Schnable J.C."/>
            <person name="Brutnell T.P."/>
        </authorList>
    </citation>
    <scope>NUCLEOTIDE SEQUENCE [LARGE SCALE GENOMIC DNA]</scope>
    <source>
        <strain evidence="3">cv. Kellogg 1175</strain>
        <tissue evidence="2">Leaf</tissue>
    </source>
</reference>
<keyword evidence="3" id="KW-1185">Reference proteome</keyword>
<feature type="compositionally biased region" description="Polar residues" evidence="1">
    <location>
        <begin position="12"/>
        <end position="26"/>
    </location>
</feature>
<accession>A0A1E5WJL2</accession>
<dbReference type="AlphaFoldDB" id="A0A1E5WJL2"/>
<feature type="region of interest" description="Disordered" evidence="1">
    <location>
        <begin position="1"/>
        <end position="48"/>
    </location>
</feature>
<name>A0A1E5WJL2_9POAL</name>
<dbReference type="OrthoDB" id="680195at2759"/>
<organism evidence="2 3">
    <name type="scientific">Dichanthelium oligosanthes</name>
    <dbReference type="NCBI Taxonomy" id="888268"/>
    <lineage>
        <taxon>Eukaryota</taxon>
        <taxon>Viridiplantae</taxon>
        <taxon>Streptophyta</taxon>
        <taxon>Embryophyta</taxon>
        <taxon>Tracheophyta</taxon>
        <taxon>Spermatophyta</taxon>
        <taxon>Magnoliopsida</taxon>
        <taxon>Liliopsida</taxon>
        <taxon>Poales</taxon>
        <taxon>Poaceae</taxon>
        <taxon>PACMAD clade</taxon>
        <taxon>Panicoideae</taxon>
        <taxon>Panicodae</taxon>
        <taxon>Paniceae</taxon>
        <taxon>Dichantheliinae</taxon>
        <taxon>Dichanthelium</taxon>
    </lineage>
</organism>
<dbReference type="EMBL" id="LWDX02004898">
    <property type="protein sequence ID" value="OEL37601.1"/>
    <property type="molecule type" value="Genomic_DNA"/>
</dbReference>
<comment type="caution">
    <text evidence="2">The sequence shown here is derived from an EMBL/GenBank/DDBJ whole genome shotgun (WGS) entry which is preliminary data.</text>
</comment>
<evidence type="ECO:0000313" key="3">
    <source>
        <dbReference type="Proteomes" id="UP000095767"/>
    </source>
</evidence>
<dbReference type="Proteomes" id="UP000095767">
    <property type="component" value="Unassembled WGS sequence"/>
</dbReference>
<sequence>LSPPGEFRPTVTEASTGSASAKQNQLPEKRKEESFEDLAASKVDVMWP</sequence>
<feature type="non-terminal residue" evidence="2">
    <location>
        <position position="1"/>
    </location>
</feature>
<evidence type="ECO:0000313" key="2">
    <source>
        <dbReference type="EMBL" id="OEL37601.1"/>
    </source>
</evidence>